<organism evidence="2 3">
    <name type="scientific">Ligilactobacillus murinus DSM 20452 = NBRC 14221</name>
    <dbReference type="NCBI Taxonomy" id="1423772"/>
    <lineage>
        <taxon>Bacteria</taxon>
        <taxon>Bacillati</taxon>
        <taxon>Bacillota</taxon>
        <taxon>Bacilli</taxon>
        <taxon>Lactobacillales</taxon>
        <taxon>Lactobacillaceae</taxon>
        <taxon>Ligilactobacillus</taxon>
    </lineage>
</organism>
<accession>A0A0R2BH26</accession>
<evidence type="ECO:0000256" key="1">
    <source>
        <dbReference type="SAM" id="Phobius"/>
    </source>
</evidence>
<name>A0A0R2BH26_9LACO</name>
<dbReference type="Proteomes" id="UP000051612">
    <property type="component" value="Unassembled WGS sequence"/>
</dbReference>
<feature type="transmembrane region" description="Helical" evidence="1">
    <location>
        <begin position="12"/>
        <end position="29"/>
    </location>
</feature>
<keyword evidence="1" id="KW-1133">Transmembrane helix</keyword>
<evidence type="ECO:0000313" key="3">
    <source>
        <dbReference type="Proteomes" id="UP000051612"/>
    </source>
</evidence>
<dbReference type="EMBL" id="AYYN01000002">
    <property type="protein sequence ID" value="KRM78085.1"/>
    <property type="molecule type" value="Genomic_DNA"/>
</dbReference>
<feature type="transmembrane region" description="Helical" evidence="1">
    <location>
        <begin position="73"/>
        <end position="95"/>
    </location>
</feature>
<comment type="caution">
    <text evidence="2">The sequence shown here is derived from an EMBL/GenBank/DDBJ whole genome shotgun (WGS) entry which is preliminary data.</text>
</comment>
<sequence length="140" mass="15862">MGIVGEFLLHRWYVFVIAIVYWSVMKYLGKGTRFAREASQVSATLQILFLLVYTGSALWLLASKTAASQAFTLFTLVVNLGGVVLVLPLFLLILYRLCTAKFLARFPEWGKNLFRLVCFALLGFFSYPVLAVVVTLYYGW</sequence>
<evidence type="ECO:0000313" key="2">
    <source>
        <dbReference type="EMBL" id="KRM78085.1"/>
    </source>
</evidence>
<gene>
    <name evidence="2" type="ORF">FC48_GL001597</name>
</gene>
<dbReference type="RefSeq" id="WP_056957886.1">
    <property type="nucleotide sequence ID" value="NZ_AYYN01000002.1"/>
</dbReference>
<feature type="transmembrane region" description="Helical" evidence="1">
    <location>
        <begin position="116"/>
        <end position="138"/>
    </location>
</feature>
<dbReference type="PATRIC" id="fig|1423772.3.peg.1701"/>
<feature type="transmembrane region" description="Helical" evidence="1">
    <location>
        <begin position="41"/>
        <end position="61"/>
    </location>
</feature>
<keyword evidence="1" id="KW-0812">Transmembrane</keyword>
<keyword evidence="1" id="KW-0472">Membrane</keyword>
<dbReference type="AlphaFoldDB" id="A0A0R2BH26"/>
<reference evidence="2 3" key="1">
    <citation type="journal article" date="2015" name="Genome Announc.">
        <title>Expanding the biotechnology potential of lactobacilli through comparative genomics of 213 strains and associated genera.</title>
        <authorList>
            <person name="Sun Z."/>
            <person name="Harris H.M."/>
            <person name="McCann A."/>
            <person name="Guo C."/>
            <person name="Argimon S."/>
            <person name="Zhang W."/>
            <person name="Yang X."/>
            <person name="Jeffery I.B."/>
            <person name="Cooney J.C."/>
            <person name="Kagawa T.F."/>
            <person name="Liu W."/>
            <person name="Song Y."/>
            <person name="Salvetti E."/>
            <person name="Wrobel A."/>
            <person name="Rasinkangas P."/>
            <person name="Parkhill J."/>
            <person name="Rea M.C."/>
            <person name="O'Sullivan O."/>
            <person name="Ritari J."/>
            <person name="Douillard F.P."/>
            <person name="Paul Ross R."/>
            <person name="Yang R."/>
            <person name="Briner A.E."/>
            <person name="Felis G.E."/>
            <person name="de Vos W.M."/>
            <person name="Barrangou R."/>
            <person name="Klaenhammer T.R."/>
            <person name="Caufield P.W."/>
            <person name="Cui Y."/>
            <person name="Zhang H."/>
            <person name="O'Toole P.W."/>
        </authorList>
    </citation>
    <scope>NUCLEOTIDE SEQUENCE [LARGE SCALE GENOMIC DNA]</scope>
    <source>
        <strain evidence="2 3">DSM 20452</strain>
    </source>
</reference>
<protein>
    <submittedName>
        <fullName evidence="2">Uncharacterized protein</fullName>
    </submittedName>
</protein>
<proteinExistence type="predicted"/>